<dbReference type="EMBL" id="MCFC01000033">
    <property type="protein sequence ID" value="ORY28141.1"/>
    <property type="molecule type" value="Genomic_DNA"/>
</dbReference>
<proteinExistence type="predicted"/>
<keyword evidence="2" id="KW-1185">Reference proteome</keyword>
<dbReference type="InParanoid" id="A0A1Y2AZZ2"/>
<sequence length="192" mass="20996">MIQTGPPNLLAQPPPPPPPTDLIESALFLPLEAIDISHRGRKVRTVGQILAFDLGTSRLLLSSGPSKRSGENKINTLLVDVSVALLGQSPAVKDLSYVQDSIWSRHGPSTTGNKDEERVVSRGLINRERLRLEHGDWVCVVGWLEGPAPKRIQRNSEETSIYASPLPVTLEAIRISQARQPSENAIFRGTLS</sequence>
<protein>
    <submittedName>
        <fullName evidence="1">Uncharacterized protein</fullName>
    </submittedName>
</protein>
<organism evidence="1 2">
    <name type="scientific">Naematelia encephala</name>
    <dbReference type="NCBI Taxonomy" id="71784"/>
    <lineage>
        <taxon>Eukaryota</taxon>
        <taxon>Fungi</taxon>
        <taxon>Dikarya</taxon>
        <taxon>Basidiomycota</taxon>
        <taxon>Agaricomycotina</taxon>
        <taxon>Tremellomycetes</taxon>
        <taxon>Tremellales</taxon>
        <taxon>Naemateliaceae</taxon>
        <taxon>Naematelia</taxon>
    </lineage>
</organism>
<comment type="caution">
    <text evidence="1">The sequence shown here is derived from an EMBL/GenBank/DDBJ whole genome shotgun (WGS) entry which is preliminary data.</text>
</comment>
<accession>A0A1Y2AZZ2</accession>
<dbReference type="OrthoDB" id="3258172at2759"/>
<evidence type="ECO:0000313" key="1">
    <source>
        <dbReference type="EMBL" id="ORY28141.1"/>
    </source>
</evidence>
<gene>
    <name evidence="1" type="ORF">BCR39DRAFT_535606</name>
</gene>
<dbReference type="AlphaFoldDB" id="A0A1Y2AZZ2"/>
<evidence type="ECO:0000313" key="2">
    <source>
        <dbReference type="Proteomes" id="UP000193986"/>
    </source>
</evidence>
<reference evidence="1 2" key="1">
    <citation type="submission" date="2016-07" db="EMBL/GenBank/DDBJ databases">
        <title>Pervasive Adenine N6-methylation of Active Genes in Fungi.</title>
        <authorList>
            <consortium name="DOE Joint Genome Institute"/>
            <person name="Mondo S.J."/>
            <person name="Dannebaum R.O."/>
            <person name="Kuo R.C."/>
            <person name="Labutti K."/>
            <person name="Haridas S."/>
            <person name="Kuo A."/>
            <person name="Salamov A."/>
            <person name="Ahrendt S.R."/>
            <person name="Lipzen A."/>
            <person name="Sullivan W."/>
            <person name="Andreopoulos W.B."/>
            <person name="Clum A."/>
            <person name="Lindquist E."/>
            <person name="Daum C."/>
            <person name="Ramamoorthy G.K."/>
            <person name="Gryganskyi A."/>
            <person name="Culley D."/>
            <person name="Magnuson J.K."/>
            <person name="James T.Y."/>
            <person name="O'Malley M.A."/>
            <person name="Stajich J.E."/>
            <person name="Spatafora J.W."/>
            <person name="Visel A."/>
            <person name="Grigoriev I.V."/>
        </authorList>
    </citation>
    <scope>NUCLEOTIDE SEQUENCE [LARGE SCALE GENOMIC DNA]</scope>
    <source>
        <strain evidence="1 2">68-887.2</strain>
    </source>
</reference>
<dbReference type="Proteomes" id="UP000193986">
    <property type="component" value="Unassembled WGS sequence"/>
</dbReference>
<name>A0A1Y2AZZ2_9TREE</name>